<dbReference type="EMBL" id="CAJVPU010027506">
    <property type="protein sequence ID" value="CAG8703932.1"/>
    <property type="molecule type" value="Genomic_DNA"/>
</dbReference>
<reference evidence="1" key="1">
    <citation type="submission" date="2021-06" db="EMBL/GenBank/DDBJ databases">
        <authorList>
            <person name="Kallberg Y."/>
            <person name="Tangrot J."/>
            <person name="Rosling A."/>
        </authorList>
    </citation>
    <scope>NUCLEOTIDE SEQUENCE</scope>
    <source>
        <strain evidence="1">IL203A</strain>
    </source>
</reference>
<evidence type="ECO:0000313" key="2">
    <source>
        <dbReference type="Proteomes" id="UP000789702"/>
    </source>
</evidence>
<evidence type="ECO:0000313" key="1">
    <source>
        <dbReference type="EMBL" id="CAG8703932.1"/>
    </source>
</evidence>
<comment type="caution">
    <text evidence="1">The sequence shown here is derived from an EMBL/GenBank/DDBJ whole genome shotgun (WGS) entry which is preliminary data.</text>
</comment>
<feature type="non-terminal residue" evidence="1">
    <location>
        <position position="294"/>
    </location>
</feature>
<keyword evidence="2" id="KW-1185">Reference proteome</keyword>
<proteinExistence type="predicted"/>
<accession>A0ACA9PCP3</accession>
<dbReference type="Proteomes" id="UP000789702">
    <property type="component" value="Unassembled WGS sequence"/>
</dbReference>
<organism evidence="1 2">
    <name type="scientific">Dentiscutata heterogama</name>
    <dbReference type="NCBI Taxonomy" id="1316150"/>
    <lineage>
        <taxon>Eukaryota</taxon>
        <taxon>Fungi</taxon>
        <taxon>Fungi incertae sedis</taxon>
        <taxon>Mucoromycota</taxon>
        <taxon>Glomeromycotina</taxon>
        <taxon>Glomeromycetes</taxon>
        <taxon>Diversisporales</taxon>
        <taxon>Gigasporaceae</taxon>
        <taxon>Dentiscutata</taxon>
    </lineage>
</organism>
<sequence length="294" mass="34964">VTLINLIHTFLVMSNNFSESSFLDPYLRIYNERQEAFVTSPNFSFINDLNIDNYFDFYNETLGDLFNNSQVTKESTQLLQEHDVVIQEQHDVVIQEQHDVVIQEQHDIDQEVMQYDYQSNEESDCIDENDDPMIEAGATFPNWNFFENALKRYELEIGFRAIKFRLERDNNGTIIRRYFVCENSKEHQPKKKFVNSDHRERESKKIGCQWQLNVGYQKISGEIVINKLVNNHNHSLAPYRKEFAPSLRSFSQEEYKLGTKAQRRYIAKKFPNQPLYDRDLYNAIRQYKNQIGNQ</sequence>
<protein>
    <submittedName>
        <fullName evidence="1">2528_t:CDS:1</fullName>
    </submittedName>
</protein>
<gene>
    <name evidence="1" type="ORF">DHETER_LOCUS11897</name>
</gene>
<feature type="non-terminal residue" evidence="1">
    <location>
        <position position="1"/>
    </location>
</feature>
<name>A0ACA9PCP3_9GLOM</name>